<dbReference type="CDD" id="cd05237">
    <property type="entry name" value="UDP_invert_4-6DH_SDR_e"/>
    <property type="match status" value="1"/>
</dbReference>
<dbReference type="Proteomes" id="UP000187367">
    <property type="component" value="Unassembled WGS sequence"/>
</dbReference>
<dbReference type="Gene3D" id="3.40.50.720">
    <property type="entry name" value="NAD(P)-binding Rossmann-like Domain"/>
    <property type="match status" value="1"/>
</dbReference>
<dbReference type="Pfam" id="PF02719">
    <property type="entry name" value="Polysacc_synt_2"/>
    <property type="match status" value="1"/>
</dbReference>
<dbReference type="PANTHER" id="PTHR43318">
    <property type="entry name" value="UDP-N-ACETYLGLUCOSAMINE 4,6-DEHYDRATASE"/>
    <property type="match status" value="1"/>
</dbReference>
<dbReference type="AlphaFoldDB" id="A0A1R1QWY1"/>
<accession>A0A1R1QWY1</accession>
<accession>A0A1R1S1E4</accession>
<gene>
    <name evidence="3" type="ORF">BW143_03740</name>
</gene>
<dbReference type="InterPro" id="IPR051203">
    <property type="entry name" value="Polysaccharide_Synthase-Rel"/>
</dbReference>
<evidence type="ECO:0000259" key="2">
    <source>
        <dbReference type="Pfam" id="PF02719"/>
    </source>
</evidence>
<dbReference type="OrthoDB" id="9803111at2"/>
<dbReference type="InterPro" id="IPR036291">
    <property type="entry name" value="NAD(P)-bd_dom_sf"/>
</dbReference>
<comment type="similarity">
    <text evidence="1">Belongs to the polysaccharide synthase family.</text>
</comment>
<keyword evidence="4" id="KW-1185">Reference proteome</keyword>
<name>A0A1R1QWY1_9BACI</name>
<evidence type="ECO:0000313" key="3">
    <source>
        <dbReference type="EMBL" id="OMI09161.1"/>
    </source>
</evidence>
<proteinExistence type="inferred from homology"/>
<dbReference type="PANTHER" id="PTHR43318:SF2">
    <property type="entry name" value="UDP-N-ACETYLGLUCOSAMINE 4,6-DEHYDRATASE (INVERTING)"/>
    <property type="match status" value="1"/>
</dbReference>
<dbReference type="RefSeq" id="WP_076759617.1">
    <property type="nucleotide sequence ID" value="NZ_JARMMH010000011.1"/>
</dbReference>
<dbReference type="InterPro" id="IPR003869">
    <property type="entry name" value="Polysac_CapD-like"/>
</dbReference>
<organism evidence="3 4">
    <name type="scientific">Bacillus swezeyi</name>
    <dbReference type="NCBI Taxonomy" id="1925020"/>
    <lineage>
        <taxon>Bacteria</taxon>
        <taxon>Bacillati</taxon>
        <taxon>Bacillota</taxon>
        <taxon>Bacilli</taxon>
        <taxon>Bacillales</taxon>
        <taxon>Bacillaceae</taxon>
        <taxon>Bacillus</taxon>
    </lineage>
</organism>
<evidence type="ECO:0000313" key="4">
    <source>
        <dbReference type="Proteomes" id="UP000187367"/>
    </source>
</evidence>
<reference evidence="3 4" key="1">
    <citation type="submission" date="2017-01" db="EMBL/GenBank/DDBJ databases">
        <title>Bacillus phylogenomics.</title>
        <authorList>
            <person name="Dunlap C."/>
        </authorList>
    </citation>
    <scope>NUCLEOTIDE SEQUENCE [LARGE SCALE GENOMIC DNA]</scope>
    <source>
        <strain evidence="3 4">NRRL B-41282</strain>
    </source>
</reference>
<dbReference type="SUPFAM" id="SSF51735">
    <property type="entry name" value="NAD(P)-binding Rossmann-fold domains"/>
    <property type="match status" value="1"/>
</dbReference>
<evidence type="ECO:0000256" key="1">
    <source>
        <dbReference type="ARBA" id="ARBA00007430"/>
    </source>
</evidence>
<feature type="domain" description="Polysaccharide biosynthesis protein CapD-like" evidence="2">
    <location>
        <begin position="7"/>
        <end position="277"/>
    </location>
</feature>
<comment type="caution">
    <text evidence="3">The sequence shown here is derived from an EMBL/GenBank/DDBJ whole genome shotgun (WGS) entry which is preliminary data.</text>
</comment>
<sequence length="329" mass="37027">MFKNTRILLTGGTGSWGMELTKKLLLYKPKEIRIFSRNEFTQISMQREFNHHPSLKFMIGDVRDYLSLETACKDVDYIFHLAALKHVPICEDQPEEALKTNVIGTQNVIRAAIANKVKKVIDVSTDKAADPVNFYGMTKSLGERLMIRANDYNADTDFVCIRGGNVLGTNGSVVPLFKDLIIKGQALTLTSKEMTRFFLTVGEAIDLLLKASKEAIGGEIFVMKMKACNILDLAEVLIEELASSPVGIKEIGIRPGEKLHEILVSNHEAPFTYLYDSQYYVILPSHPSEKLIHHYQKFTKADFQQFQSNDLLMSKAEIAEMLKEGGFLQ</sequence>
<protein>
    <submittedName>
        <fullName evidence="3">UDP-N-acetylglucosamine 4,6-dehydratase</fullName>
    </submittedName>
</protein>
<dbReference type="EMBL" id="MTJL01000005">
    <property type="protein sequence ID" value="OMI09161.1"/>
    <property type="molecule type" value="Genomic_DNA"/>
</dbReference>